<evidence type="ECO:0000256" key="3">
    <source>
        <dbReference type="ARBA" id="ARBA00022692"/>
    </source>
</evidence>
<dbReference type="InterPro" id="IPR046371">
    <property type="entry name" value="Bcl-2_BH1-3"/>
</dbReference>
<dbReference type="SMART" id="SM00337">
    <property type="entry name" value="BCL"/>
    <property type="match status" value="1"/>
</dbReference>
<evidence type="ECO:0000256" key="6">
    <source>
        <dbReference type="ARBA" id="ARBA00023136"/>
    </source>
</evidence>
<keyword evidence="6 8" id="KW-0472">Membrane</keyword>
<evidence type="ECO:0000313" key="9">
    <source>
        <dbReference type="EMBL" id="CAB3981966.1"/>
    </source>
</evidence>
<name>A0A6S7G1B3_PARCT</name>
<evidence type="ECO:0000256" key="8">
    <source>
        <dbReference type="SAM" id="Phobius"/>
    </source>
</evidence>
<evidence type="ECO:0000256" key="7">
    <source>
        <dbReference type="SAM" id="MobiDB-lite"/>
    </source>
</evidence>
<dbReference type="GO" id="GO:0005741">
    <property type="term" value="C:mitochondrial outer membrane"/>
    <property type="evidence" value="ECO:0007669"/>
    <property type="project" value="TreeGrafter"/>
</dbReference>
<keyword evidence="5 8" id="KW-1133">Transmembrane helix</keyword>
<dbReference type="Proteomes" id="UP001152795">
    <property type="component" value="Unassembled WGS sequence"/>
</dbReference>
<dbReference type="GO" id="GO:0097192">
    <property type="term" value="P:extrinsic apoptotic signaling pathway in absence of ligand"/>
    <property type="evidence" value="ECO:0007669"/>
    <property type="project" value="TreeGrafter"/>
</dbReference>
<dbReference type="GO" id="GO:0012505">
    <property type="term" value="C:endomembrane system"/>
    <property type="evidence" value="ECO:0007669"/>
    <property type="project" value="UniProtKB-SubCell"/>
</dbReference>
<evidence type="ECO:0000256" key="2">
    <source>
        <dbReference type="ARBA" id="ARBA00009458"/>
    </source>
</evidence>
<evidence type="ECO:0000313" key="10">
    <source>
        <dbReference type="Proteomes" id="UP001152795"/>
    </source>
</evidence>
<dbReference type="CDD" id="cd06845">
    <property type="entry name" value="Bcl-2_like"/>
    <property type="match status" value="1"/>
</dbReference>
<dbReference type="GO" id="GO:0042981">
    <property type="term" value="P:regulation of apoptotic process"/>
    <property type="evidence" value="ECO:0007669"/>
    <property type="project" value="InterPro"/>
</dbReference>
<dbReference type="SUPFAM" id="SSF56854">
    <property type="entry name" value="Bcl-2 inhibitors of programmed cell death"/>
    <property type="match status" value="1"/>
</dbReference>
<comment type="caution">
    <text evidence="9">The sequence shown here is derived from an EMBL/GenBank/DDBJ whole genome shotgun (WGS) entry which is preliminary data.</text>
</comment>
<dbReference type="InterPro" id="IPR036834">
    <property type="entry name" value="Bcl-2-like_sf"/>
</dbReference>
<keyword evidence="3 8" id="KW-0812">Transmembrane</keyword>
<dbReference type="PANTHER" id="PTHR11256:SF47">
    <property type="entry name" value="BCL-2-LIKE PROTEIN 10"/>
    <property type="match status" value="1"/>
</dbReference>
<evidence type="ECO:0000256" key="4">
    <source>
        <dbReference type="ARBA" id="ARBA00022703"/>
    </source>
</evidence>
<feature type="transmembrane region" description="Helical" evidence="8">
    <location>
        <begin position="194"/>
        <end position="214"/>
    </location>
</feature>
<sequence>MPPNHDSRNSQNTQRDFAQSSETTSTTNLPLESNHTLENDQPLFEKTFAIVQYVIFSLLGRKVNRIPSREAKKVRELTSEILAKHDVYNSLCLNLGFTPDNLEGMFYGVAENIFEDGLINWGRLIALLGFSVKVSQYFRSQGVIVNPDQIVELTTCFIVHKTGPWIHSKGGWENVITHFNNSKNEAYSPKNATWFRGILVTATATIGLGALLAVTQCK</sequence>
<proteinExistence type="inferred from homology"/>
<dbReference type="Gene3D" id="1.10.437.10">
    <property type="entry name" value="Blc2-like"/>
    <property type="match status" value="1"/>
</dbReference>
<keyword evidence="4" id="KW-0053">Apoptosis</keyword>
<evidence type="ECO:0000256" key="1">
    <source>
        <dbReference type="ARBA" id="ARBA00004308"/>
    </source>
</evidence>
<comment type="similarity">
    <text evidence="2">Belongs to the Bcl-2 family.</text>
</comment>
<feature type="compositionally biased region" description="Polar residues" evidence="7">
    <location>
        <begin position="9"/>
        <end position="34"/>
    </location>
</feature>
<dbReference type="AlphaFoldDB" id="A0A6S7G1B3"/>
<dbReference type="OrthoDB" id="6080198at2759"/>
<dbReference type="GO" id="GO:0051400">
    <property type="term" value="F:BH domain binding"/>
    <property type="evidence" value="ECO:0007669"/>
    <property type="project" value="TreeGrafter"/>
</dbReference>
<dbReference type="PRINTS" id="PR01862">
    <property type="entry name" value="BCL2FAMILY"/>
</dbReference>
<feature type="region of interest" description="Disordered" evidence="7">
    <location>
        <begin position="1"/>
        <end position="34"/>
    </location>
</feature>
<reference evidence="9" key="1">
    <citation type="submission" date="2020-04" db="EMBL/GenBank/DDBJ databases">
        <authorList>
            <person name="Alioto T."/>
            <person name="Alioto T."/>
            <person name="Gomez Garrido J."/>
        </authorList>
    </citation>
    <scope>NUCLEOTIDE SEQUENCE</scope>
    <source>
        <strain evidence="9">A484AB</strain>
    </source>
</reference>
<dbReference type="PANTHER" id="PTHR11256">
    <property type="entry name" value="BCL-2 RELATED"/>
    <property type="match status" value="1"/>
</dbReference>
<dbReference type="EMBL" id="CACRXK020000449">
    <property type="protein sequence ID" value="CAB3981966.1"/>
    <property type="molecule type" value="Genomic_DNA"/>
</dbReference>
<dbReference type="Pfam" id="PF00452">
    <property type="entry name" value="Bcl-2"/>
    <property type="match status" value="1"/>
</dbReference>
<accession>A0A6S7G1B3</accession>
<organism evidence="9 10">
    <name type="scientific">Paramuricea clavata</name>
    <name type="common">Red gorgonian</name>
    <name type="synonym">Violescent sea-whip</name>
    <dbReference type="NCBI Taxonomy" id="317549"/>
    <lineage>
        <taxon>Eukaryota</taxon>
        <taxon>Metazoa</taxon>
        <taxon>Cnidaria</taxon>
        <taxon>Anthozoa</taxon>
        <taxon>Octocorallia</taxon>
        <taxon>Malacalcyonacea</taxon>
        <taxon>Plexauridae</taxon>
        <taxon>Paramuricea</taxon>
    </lineage>
</organism>
<protein>
    <submittedName>
        <fullName evidence="9">Apoptosis regulator R1-like</fullName>
    </submittedName>
</protein>
<gene>
    <name evidence="9" type="ORF">PACLA_8A069489</name>
</gene>
<dbReference type="PROSITE" id="PS50062">
    <property type="entry name" value="BCL2_FAMILY"/>
    <property type="match status" value="1"/>
</dbReference>
<evidence type="ECO:0000256" key="5">
    <source>
        <dbReference type="ARBA" id="ARBA00022989"/>
    </source>
</evidence>
<dbReference type="InterPro" id="IPR002475">
    <property type="entry name" value="Bcl2-like"/>
</dbReference>
<dbReference type="InterPro" id="IPR026298">
    <property type="entry name" value="Bcl-2_fam"/>
</dbReference>
<dbReference type="GO" id="GO:0001836">
    <property type="term" value="P:release of cytochrome c from mitochondria"/>
    <property type="evidence" value="ECO:0007669"/>
    <property type="project" value="TreeGrafter"/>
</dbReference>
<dbReference type="GO" id="GO:0008630">
    <property type="term" value="P:intrinsic apoptotic signaling pathway in response to DNA damage"/>
    <property type="evidence" value="ECO:0007669"/>
    <property type="project" value="TreeGrafter"/>
</dbReference>
<comment type="subcellular location">
    <subcellularLocation>
        <location evidence="1">Endomembrane system</location>
    </subcellularLocation>
</comment>
<keyword evidence="10" id="KW-1185">Reference proteome</keyword>